<feature type="coiled-coil region" evidence="1">
    <location>
        <begin position="50"/>
        <end position="77"/>
    </location>
</feature>
<dbReference type="RefSeq" id="WP_380704490.1">
    <property type="nucleotide sequence ID" value="NZ_JBHSAP010000009.1"/>
</dbReference>
<gene>
    <name evidence="2" type="ORF">ACFOUO_09390</name>
</gene>
<proteinExistence type="predicted"/>
<dbReference type="EMBL" id="JBHSAP010000009">
    <property type="protein sequence ID" value="MFC4077027.1"/>
    <property type="molecule type" value="Genomic_DNA"/>
</dbReference>
<dbReference type="Gene3D" id="1.20.1270.60">
    <property type="entry name" value="Arfaptin homology (AH) domain/BAR domain"/>
    <property type="match status" value="1"/>
</dbReference>
<keyword evidence="1" id="KW-0175">Coiled coil</keyword>
<protein>
    <submittedName>
        <fullName evidence="2">DUF948 domain-containing protein</fullName>
    </submittedName>
</protein>
<reference evidence="3" key="1">
    <citation type="journal article" date="2019" name="Int. J. Syst. Evol. Microbiol.">
        <title>The Global Catalogue of Microorganisms (GCM) 10K type strain sequencing project: providing services to taxonomists for standard genome sequencing and annotation.</title>
        <authorList>
            <consortium name="The Broad Institute Genomics Platform"/>
            <consortium name="The Broad Institute Genome Sequencing Center for Infectious Disease"/>
            <person name="Wu L."/>
            <person name="Ma J."/>
        </authorList>
    </citation>
    <scope>NUCLEOTIDE SEQUENCE [LARGE SCALE GENOMIC DNA]</scope>
    <source>
        <strain evidence="3">IBRC-M 10813</strain>
    </source>
</reference>
<dbReference type="Pfam" id="PF06103">
    <property type="entry name" value="DUF948"/>
    <property type="match status" value="1"/>
</dbReference>
<keyword evidence="3" id="KW-1185">Reference proteome</keyword>
<comment type="caution">
    <text evidence="2">The sequence shown here is derived from an EMBL/GenBank/DDBJ whole genome shotgun (WGS) entry which is preliminary data.</text>
</comment>
<evidence type="ECO:0000256" key="1">
    <source>
        <dbReference type="SAM" id="Coils"/>
    </source>
</evidence>
<evidence type="ECO:0000313" key="3">
    <source>
        <dbReference type="Proteomes" id="UP001595843"/>
    </source>
</evidence>
<name>A0ABV8JDL4_9BACL</name>
<dbReference type="Proteomes" id="UP001595843">
    <property type="component" value="Unassembled WGS sequence"/>
</dbReference>
<dbReference type="InterPro" id="IPR027267">
    <property type="entry name" value="AH/BAR_dom_sf"/>
</dbReference>
<dbReference type="PANTHER" id="PTHR40070">
    <property type="entry name" value="UPF0478 PROTEIN YTXG"/>
    <property type="match status" value="1"/>
</dbReference>
<dbReference type="InterPro" id="IPR009293">
    <property type="entry name" value="UPF0478"/>
</dbReference>
<organism evidence="2 3">
    <name type="scientific">Salinithrix halophila</name>
    <dbReference type="NCBI Taxonomy" id="1485204"/>
    <lineage>
        <taxon>Bacteria</taxon>
        <taxon>Bacillati</taxon>
        <taxon>Bacillota</taxon>
        <taxon>Bacilli</taxon>
        <taxon>Bacillales</taxon>
        <taxon>Thermoactinomycetaceae</taxon>
        <taxon>Salinithrix</taxon>
    </lineage>
</organism>
<evidence type="ECO:0000313" key="2">
    <source>
        <dbReference type="EMBL" id="MFC4077027.1"/>
    </source>
</evidence>
<dbReference type="PANTHER" id="PTHR40070:SF1">
    <property type="entry name" value="UPF0478 PROTEIN YTXG"/>
    <property type="match status" value="1"/>
</dbReference>
<sequence length="138" mass="15282">MVIQISAAVAATAFVTLVVALVRSLNKVNHTLDSVDRTLEEMKPQVEEVINRTKSTLDETNRLLADLQAKSQKTNALFQTVDSVGHGLQELSSTLTKTAVIQKERLSNVSALVSSGLDMFRKWRSDKRSNKKSVTRVK</sequence>
<accession>A0ABV8JDL4</accession>